<reference evidence="3 4" key="1">
    <citation type="submission" date="2022-12" db="EMBL/GenBank/DDBJ databases">
        <title>Chromosome-level genome of Tegillarca granosa.</title>
        <authorList>
            <person name="Kim J."/>
        </authorList>
    </citation>
    <scope>NUCLEOTIDE SEQUENCE [LARGE SCALE GENOMIC DNA]</scope>
    <source>
        <strain evidence="3">Teg-2019</strain>
        <tissue evidence="3">Adductor muscle</tissue>
    </source>
</reference>
<evidence type="ECO:0000313" key="3">
    <source>
        <dbReference type="EMBL" id="KAJ8322345.1"/>
    </source>
</evidence>
<accession>A0ABQ9G1H0</accession>
<comment type="caution">
    <text evidence="3">The sequence shown here is derived from an EMBL/GenBank/DDBJ whole genome shotgun (WGS) entry which is preliminary data.</text>
</comment>
<name>A0ABQ9G1H0_TEGGR</name>
<proteinExistence type="predicted"/>
<dbReference type="EMBL" id="JARBDR010000018">
    <property type="protein sequence ID" value="KAJ8322345.1"/>
    <property type="molecule type" value="Genomic_DNA"/>
</dbReference>
<evidence type="ECO:0000313" key="4">
    <source>
        <dbReference type="Proteomes" id="UP001217089"/>
    </source>
</evidence>
<evidence type="ECO:0000256" key="1">
    <source>
        <dbReference type="SAM" id="Coils"/>
    </source>
</evidence>
<evidence type="ECO:0000256" key="2">
    <source>
        <dbReference type="SAM" id="MobiDB-lite"/>
    </source>
</evidence>
<dbReference type="Proteomes" id="UP001217089">
    <property type="component" value="Unassembled WGS sequence"/>
</dbReference>
<keyword evidence="1" id="KW-0175">Coiled coil</keyword>
<feature type="coiled-coil region" evidence="1">
    <location>
        <begin position="265"/>
        <end position="363"/>
    </location>
</feature>
<gene>
    <name evidence="3" type="ORF">KUTeg_000816</name>
</gene>
<feature type="region of interest" description="Disordered" evidence="2">
    <location>
        <begin position="82"/>
        <end position="144"/>
    </location>
</feature>
<keyword evidence="4" id="KW-1185">Reference proteome</keyword>
<feature type="compositionally biased region" description="Polar residues" evidence="2">
    <location>
        <begin position="103"/>
        <end position="125"/>
    </location>
</feature>
<sequence>MLDMDGEKPEEGSKEPQCTCRLVNGEELRCTCNLIEETTEDDGDCSEEEEEETKVDVCNGHKLQRGMQVDSLENIATENVVEKVSQDGSMATGSHSDIEAGESTCSVTDSIDSQNMPTSPASSDRSSIRKSKLPVVSKSPTENLMEPFETAANSSKLDTKQPLKTIVKFKSMDLSQVKSKIQSLPGSERQSKLKDKQSNYHKLKTCNTIDNLVQTPVPITANESHGIRETLTSRMRFEKKHGSHEIPDCEGESYLTPTQRNEQQVKYMRKEIKDLRIAIEGKEKEIEELKHKNSCDELKIFENKEKEVLEILLELDALKMENDKIRKSYEESVKSINALENTIRDLKETMAEKEKKSEALFLEMYRKGQETAKFEREEELERMAATNTKKSNKTGITINELMQKLNSTESELAKWQAYRRQESYESAEKPETQSDAILKFLKDSFFHYLHGYKRFRKPSESNDSNI</sequence>
<protein>
    <submittedName>
        <fullName evidence="3">Uncharacterized protein</fullName>
    </submittedName>
</protein>
<organism evidence="3 4">
    <name type="scientific">Tegillarca granosa</name>
    <name type="common">Malaysian cockle</name>
    <name type="synonym">Anadara granosa</name>
    <dbReference type="NCBI Taxonomy" id="220873"/>
    <lineage>
        <taxon>Eukaryota</taxon>
        <taxon>Metazoa</taxon>
        <taxon>Spiralia</taxon>
        <taxon>Lophotrochozoa</taxon>
        <taxon>Mollusca</taxon>
        <taxon>Bivalvia</taxon>
        <taxon>Autobranchia</taxon>
        <taxon>Pteriomorphia</taxon>
        <taxon>Arcoida</taxon>
        <taxon>Arcoidea</taxon>
        <taxon>Arcidae</taxon>
        <taxon>Tegillarca</taxon>
    </lineage>
</organism>
<feature type="compositionally biased region" description="Polar residues" evidence="2">
    <location>
        <begin position="86"/>
        <end position="95"/>
    </location>
</feature>